<evidence type="ECO:0000256" key="2">
    <source>
        <dbReference type="ARBA" id="ARBA00022771"/>
    </source>
</evidence>
<evidence type="ECO:0000256" key="3">
    <source>
        <dbReference type="ARBA" id="ARBA00022833"/>
    </source>
</evidence>
<sequence length="126" mass="13864">MALSNEQLQQLKQRLETRLAELRQIISDALAAAGHDQLVGQVRDSGDEALVELLSGVDMAIAEIDTQELMDIRAALDRMETGQYGRCIDCGGEIAPARLQSQPAASRCIECQEVFESRHRRATPSL</sequence>
<feature type="zinc finger region" description="dksA C4-type" evidence="4">
    <location>
        <begin position="87"/>
        <end position="111"/>
    </location>
</feature>
<dbReference type="Proteomes" id="UP000055136">
    <property type="component" value="Chromosome"/>
</dbReference>
<keyword evidence="8" id="KW-1185">Reference proteome</keyword>
<dbReference type="STRING" id="1748243.Tel_02215"/>
<dbReference type="PANTHER" id="PTHR33823:SF4">
    <property type="entry name" value="GENERAL STRESS PROTEIN 16O"/>
    <property type="match status" value="1"/>
</dbReference>
<dbReference type="GO" id="GO:0008270">
    <property type="term" value="F:zinc ion binding"/>
    <property type="evidence" value="ECO:0007669"/>
    <property type="project" value="UniProtKB-KW"/>
</dbReference>
<evidence type="ECO:0000313" key="8">
    <source>
        <dbReference type="Proteomes" id="UP000055136"/>
    </source>
</evidence>
<dbReference type="Gene3D" id="1.20.120.910">
    <property type="entry name" value="DksA, coiled-coil domain"/>
    <property type="match status" value="1"/>
</dbReference>
<evidence type="ECO:0000259" key="6">
    <source>
        <dbReference type="Pfam" id="PF01258"/>
    </source>
</evidence>
<dbReference type="InterPro" id="IPR037187">
    <property type="entry name" value="DnaK_N"/>
</dbReference>
<dbReference type="SUPFAM" id="SSF57716">
    <property type="entry name" value="Glucocorticoid receptor-like (DNA-binding domain)"/>
    <property type="match status" value="1"/>
</dbReference>
<gene>
    <name evidence="7" type="ORF">Tel_02215</name>
</gene>
<reference evidence="7" key="1">
    <citation type="submission" date="2015-10" db="EMBL/GenBank/DDBJ databases">
        <title>Description of Candidatus Tenderia electrophaga gen. nov, sp. nov., an Uncultivated Electroautotroph from a Biocathode Enrichment.</title>
        <authorList>
            <person name="Eddie B.J."/>
            <person name="Malanoski A.P."/>
            <person name="Wang Z."/>
            <person name="Hall R.J."/>
            <person name="Oh S.D."/>
            <person name="Heiner C."/>
            <person name="Lin B."/>
            <person name="Strycharz-Glaven S.M."/>
        </authorList>
    </citation>
    <scope>NUCLEOTIDE SEQUENCE [LARGE SCALE GENOMIC DNA]</scope>
    <source>
        <strain evidence="7">NRL1</strain>
    </source>
</reference>
<keyword evidence="1" id="KW-0479">Metal-binding</keyword>
<accession>A0A0S2TA86</accession>
<evidence type="ECO:0000256" key="4">
    <source>
        <dbReference type="PROSITE-ProRule" id="PRU00510"/>
    </source>
</evidence>
<dbReference type="Pfam" id="PF01258">
    <property type="entry name" value="zf-dskA_traR"/>
    <property type="match status" value="1"/>
</dbReference>
<keyword evidence="3" id="KW-0862">Zinc</keyword>
<dbReference type="KEGG" id="tee:Tel_02215"/>
<evidence type="ECO:0000313" key="7">
    <source>
        <dbReference type="EMBL" id="ALP52048.1"/>
    </source>
</evidence>
<dbReference type="EMBL" id="CP013099">
    <property type="protein sequence ID" value="ALP52048.1"/>
    <property type="molecule type" value="Genomic_DNA"/>
</dbReference>
<proteinExistence type="predicted"/>
<dbReference type="InterPro" id="IPR000962">
    <property type="entry name" value="Znf_DskA_TraR"/>
</dbReference>
<dbReference type="AlphaFoldDB" id="A0A0S2TA86"/>
<feature type="domain" description="Zinc finger DksA/TraR C4-type" evidence="6">
    <location>
        <begin position="82"/>
        <end position="116"/>
    </location>
</feature>
<evidence type="ECO:0000256" key="1">
    <source>
        <dbReference type="ARBA" id="ARBA00022723"/>
    </source>
</evidence>
<keyword evidence="5" id="KW-0175">Coiled coil</keyword>
<evidence type="ECO:0000256" key="5">
    <source>
        <dbReference type="SAM" id="Coils"/>
    </source>
</evidence>
<dbReference type="PROSITE" id="PS51128">
    <property type="entry name" value="ZF_DKSA_2"/>
    <property type="match status" value="1"/>
</dbReference>
<feature type="coiled-coil region" evidence="5">
    <location>
        <begin position="1"/>
        <end position="32"/>
    </location>
</feature>
<dbReference type="PANTHER" id="PTHR33823">
    <property type="entry name" value="RNA POLYMERASE-BINDING TRANSCRIPTION FACTOR DKSA-RELATED"/>
    <property type="match status" value="1"/>
</dbReference>
<dbReference type="SUPFAM" id="SSF109635">
    <property type="entry name" value="DnaK suppressor protein DksA, alpha-hairpin domain"/>
    <property type="match status" value="1"/>
</dbReference>
<organism evidence="7 8">
    <name type="scientific">Candidatus Tenderia electrophaga</name>
    <dbReference type="NCBI Taxonomy" id="1748243"/>
    <lineage>
        <taxon>Bacteria</taxon>
        <taxon>Pseudomonadati</taxon>
        <taxon>Pseudomonadota</taxon>
        <taxon>Gammaproteobacteria</taxon>
        <taxon>Candidatus Tenderiales</taxon>
        <taxon>Candidatus Tenderiaceae</taxon>
        <taxon>Candidatus Tenderia</taxon>
    </lineage>
</organism>
<name>A0A0S2TA86_9GAMM</name>
<protein>
    <recommendedName>
        <fullName evidence="6">Zinc finger DksA/TraR C4-type domain-containing protein</fullName>
    </recommendedName>
</protein>
<keyword evidence="2" id="KW-0863">Zinc-finger</keyword>